<proteinExistence type="predicted"/>
<dbReference type="AlphaFoldDB" id="A0A1R1J5S2"/>
<comment type="caution">
    <text evidence="1">The sequence shown here is derived from an EMBL/GenBank/DDBJ whole genome shotgun (WGS) entry which is preliminary data.</text>
</comment>
<reference evidence="1 2" key="1">
    <citation type="submission" date="2017-01" db="EMBL/GenBank/DDBJ databases">
        <title>Phylogeographic, genomic and meropenem susceptibility analysis of Burkholderia ubonensis.</title>
        <authorList>
            <person name="Price E.P."/>
            <person name="Sarovich D.S."/>
            <person name="Webb J.R."/>
            <person name="Hall C.M."/>
            <person name="Sahl J.W."/>
            <person name="Kaestli M."/>
            <person name="Mayo M."/>
            <person name="Harrington G."/>
            <person name="Baker A.L."/>
            <person name="Sidak-Loftis L.C."/>
            <person name="Lummis M."/>
            <person name="Schupp J.M."/>
            <person name="Gillece J.D."/>
            <person name="Tuanyok A."/>
            <person name="Warner J."/>
            <person name="Busch J.D."/>
            <person name="Keim P."/>
            <person name="Currie B.J."/>
            <person name="Wagner D.M."/>
        </authorList>
    </citation>
    <scope>NUCLEOTIDE SEQUENCE [LARGE SCALE GENOMIC DNA]</scope>
    <source>
        <strain evidence="1 2">A21</strain>
    </source>
</reference>
<evidence type="ECO:0000313" key="1">
    <source>
        <dbReference type="EMBL" id="OMG70576.1"/>
    </source>
</evidence>
<gene>
    <name evidence="1" type="ORF">BW685_25535</name>
</gene>
<evidence type="ECO:0000313" key="2">
    <source>
        <dbReference type="Proteomes" id="UP000187194"/>
    </source>
</evidence>
<dbReference type="EMBL" id="MTJZ01000056">
    <property type="protein sequence ID" value="OMG70576.1"/>
    <property type="molecule type" value="Genomic_DNA"/>
</dbReference>
<organism evidence="1 2">
    <name type="scientific">Burkholderia ubonensis</name>
    <dbReference type="NCBI Taxonomy" id="101571"/>
    <lineage>
        <taxon>Bacteria</taxon>
        <taxon>Pseudomonadati</taxon>
        <taxon>Pseudomonadota</taxon>
        <taxon>Betaproteobacteria</taxon>
        <taxon>Burkholderiales</taxon>
        <taxon>Burkholderiaceae</taxon>
        <taxon>Burkholderia</taxon>
        <taxon>Burkholderia cepacia complex</taxon>
    </lineage>
</organism>
<accession>A0A1R1J5S2</accession>
<name>A0A1R1J5S2_9BURK</name>
<dbReference type="Proteomes" id="UP000187194">
    <property type="component" value="Unassembled WGS sequence"/>
</dbReference>
<protein>
    <submittedName>
        <fullName evidence="1">Uncharacterized protein</fullName>
    </submittedName>
</protein>
<sequence length="92" mass="10224">MAKFACKCGHVINLIVSPGDDEWRIIPEKALEDIVDLLDGGEVIDGEAFYENLRGKEVVVYRCPSCGRLHLEEGGRNRFVTYVREVEGGVGN</sequence>